<keyword evidence="4" id="KW-0805">Transcription regulation</keyword>
<dbReference type="SMART" id="SM00399">
    <property type="entry name" value="ZnF_C4"/>
    <property type="match status" value="1"/>
</dbReference>
<keyword evidence="2" id="KW-0863">Zinc-finger</keyword>
<dbReference type="Proteomes" id="UP001497497">
    <property type="component" value="Unassembled WGS sequence"/>
</dbReference>
<dbReference type="GO" id="GO:0008270">
    <property type="term" value="F:zinc ion binding"/>
    <property type="evidence" value="ECO:0007669"/>
    <property type="project" value="UniProtKB-KW"/>
</dbReference>
<proteinExistence type="predicted"/>
<dbReference type="SUPFAM" id="SSF57716">
    <property type="entry name" value="Glucocorticoid receptor-like (DNA-binding domain)"/>
    <property type="match status" value="1"/>
</dbReference>
<sequence>KGFFRRTIQKSKGAEPDLTCKKEGSCEISPQTRNACQYCRYKRCLAMKMDPNCKNLL</sequence>
<dbReference type="Gene3D" id="3.30.50.10">
    <property type="entry name" value="Erythroid Transcription Factor GATA-1, subunit A"/>
    <property type="match status" value="1"/>
</dbReference>
<keyword evidence="7" id="KW-0675">Receptor</keyword>
<dbReference type="PROSITE" id="PS51030">
    <property type="entry name" value="NUCLEAR_REC_DBD_2"/>
    <property type="match status" value="1"/>
</dbReference>
<evidence type="ECO:0000259" key="9">
    <source>
        <dbReference type="PROSITE" id="PS51030"/>
    </source>
</evidence>
<evidence type="ECO:0000256" key="6">
    <source>
        <dbReference type="ARBA" id="ARBA00023163"/>
    </source>
</evidence>
<evidence type="ECO:0000256" key="3">
    <source>
        <dbReference type="ARBA" id="ARBA00022833"/>
    </source>
</evidence>
<keyword evidence="8" id="KW-0539">Nucleus</keyword>
<evidence type="ECO:0000256" key="8">
    <source>
        <dbReference type="ARBA" id="ARBA00023242"/>
    </source>
</evidence>
<dbReference type="GO" id="GO:0030154">
    <property type="term" value="P:cell differentiation"/>
    <property type="evidence" value="ECO:0007669"/>
    <property type="project" value="TreeGrafter"/>
</dbReference>
<dbReference type="EMBL" id="CAXITT010000226">
    <property type="protein sequence ID" value="CAL1536329.1"/>
    <property type="molecule type" value="Genomic_DNA"/>
</dbReference>
<dbReference type="Pfam" id="PF00105">
    <property type="entry name" value="zf-C4"/>
    <property type="match status" value="1"/>
</dbReference>
<keyword evidence="1" id="KW-0479">Metal-binding</keyword>
<dbReference type="InterPro" id="IPR050234">
    <property type="entry name" value="Nuclear_hormone_rcpt_NR1"/>
</dbReference>
<evidence type="ECO:0000256" key="5">
    <source>
        <dbReference type="ARBA" id="ARBA00023125"/>
    </source>
</evidence>
<dbReference type="GO" id="GO:0000122">
    <property type="term" value="P:negative regulation of transcription by RNA polymerase II"/>
    <property type="evidence" value="ECO:0007669"/>
    <property type="project" value="TreeGrafter"/>
</dbReference>
<keyword evidence="11" id="KW-1185">Reference proteome</keyword>
<protein>
    <recommendedName>
        <fullName evidence="9">Nuclear receptor domain-containing protein</fullName>
    </recommendedName>
</protein>
<dbReference type="InterPro" id="IPR013088">
    <property type="entry name" value="Znf_NHR/GATA"/>
</dbReference>
<feature type="domain" description="Nuclear receptor" evidence="9">
    <location>
        <begin position="1"/>
        <end position="56"/>
    </location>
</feature>
<dbReference type="GO" id="GO:0004879">
    <property type="term" value="F:nuclear receptor activity"/>
    <property type="evidence" value="ECO:0007669"/>
    <property type="project" value="TreeGrafter"/>
</dbReference>
<gene>
    <name evidence="10" type="ORF">GSLYS_00010242001</name>
</gene>
<organism evidence="10 11">
    <name type="scientific">Lymnaea stagnalis</name>
    <name type="common">Great pond snail</name>
    <name type="synonym">Helix stagnalis</name>
    <dbReference type="NCBI Taxonomy" id="6523"/>
    <lineage>
        <taxon>Eukaryota</taxon>
        <taxon>Metazoa</taxon>
        <taxon>Spiralia</taxon>
        <taxon>Lophotrochozoa</taxon>
        <taxon>Mollusca</taxon>
        <taxon>Gastropoda</taxon>
        <taxon>Heterobranchia</taxon>
        <taxon>Euthyneura</taxon>
        <taxon>Panpulmonata</taxon>
        <taxon>Hygrophila</taxon>
        <taxon>Lymnaeoidea</taxon>
        <taxon>Lymnaeidae</taxon>
        <taxon>Lymnaea</taxon>
    </lineage>
</organism>
<comment type="caution">
    <text evidence="10">The sequence shown here is derived from an EMBL/GenBank/DDBJ whole genome shotgun (WGS) entry which is preliminary data.</text>
</comment>
<dbReference type="GO" id="GO:0000978">
    <property type="term" value="F:RNA polymerase II cis-regulatory region sequence-specific DNA binding"/>
    <property type="evidence" value="ECO:0007669"/>
    <property type="project" value="TreeGrafter"/>
</dbReference>
<reference evidence="10 11" key="1">
    <citation type="submission" date="2024-04" db="EMBL/GenBank/DDBJ databases">
        <authorList>
            <consortium name="Genoscope - CEA"/>
            <person name="William W."/>
        </authorList>
    </citation>
    <scope>NUCLEOTIDE SEQUENCE [LARGE SCALE GENOMIC DNA]</scope>
</reference>
<dbReference type="InterPro" id="IPR001628">
    <property type="entry name" value="Znf_hrmn_rcpt"/>
</dbReference>
<evidence type="ECO:0000256" key="4">
    <source>
        <dbReference type="ARBA" id="ARBA00023015"/>
    </source>
</evidence>
<dbReference type="AlphaFoldDB" id="A0AAV2HS89"/>
<evidence type="ECO:0000313" key="11">
    <source>
        <dbReference type="Proteomes" id="UP001497497"/>
    </source>
</evidence>
<dbReference type="PANTHER" id="PTHR24082:SF507">
    <property type="entry name" value="BILE ACID RECEPTOR-RELATED"/>
    <property type="match status" value="1"/>
</dbReference>
<evidence type="ECO:0000256" key="7">
    <source>
        <dbReference type="ARBA" id="ARBA00023170"/>
    </source>
</evidence>
<evidence type="ECO:0000313" key="10">
    <source>
        <dbReference type="EMBL" id="CAL1536329.1"/>
    </source>
</evidence>
<keyword evidence="6" id="KW-0804">Transcription</keyword>
<dbReference type="PANTHER" id="PTHR24082">
    <property type="entry name" value="NUCLEAR HORMONE RECEPTOR"/>
    <property type="match status" value="1"/>
</dbReference>
<keyword evidence="5" id="KW-0238">DNA-binding</keyword>
<keyword evidence="3" id="KW-0862">Zinc</keyword>
<dbReference type="GO" id="GO:0045944">
    <property type="term" value="P:positive regulation of transcription by RNA polymerase II"/>
    <property type="evidence" value="ECO:0007669"/>
    <property type="project" value="TreeGrafter"/>
</dbReference>
<feature type="non-terminal residue" evidence="10">
    <location>
        <position position="1"/>
    </location>
</feature>
<evidence type="ECO:0000256" key="1">
    <source>
        <dbReference type="ARBA" id="ARBA00022723"/>
    </source>
</evidence>
<name>A0AAV2HS89_LYMST</name>
<evidence type="ECO:0000256" key="2">
    <source>
        <dbReference type="ARBA" id="ARBA00022771"/>
    </source>
</evidence>
<accession>A0AAV2HS89</accession>